<dbReference type="InterPro" id="IPR000182">
    <property type="entry name" value="GNAT_dom"/>
</dbReference>
<dbReference type="CDD" id="cd04301">
    <property type="entry name" value="NAT_SF"/>
    <property type="match status" value="1"/>
</dbReference>
<dbReference type="AlphaFoldDB" id="A0A6B3W159"/>
<dbReference type="Gene3D" id="3.40.630.30">
    <property type="match status" value="2"/>
</dbReference>
<dbReference type="PROSITE" id="PS51186">
    <property type="entry name" value="GNAT"/>
    <property type="match status" value="1"/>
</dbReference>
<dbReference type="SUPFAM" id="SSF55729">
    <property type="entry name" value="Acyl-CoA N-acyltransferases (Nat)"/>
    <property type="match status" value="1"/>
</dbReference>
<dbReference type="Pfam" id="PF13530">
    <property type="entry name" value="SCP2_2"/>
    <property type="match status" value="1"/>
</dbReference>
<dbReference type="InterPro" id="IPR041380">
    <property type="entry name" value="Acetyltransf_17"/>
</dbReference>
<name>A0A6B3W159_9BACI</name>
<protein>
    <submittedName>
        <fullName evidence="3">GNAT family N-acetyltransferase</fullName>
    </submittedName>
</protein>
<evidence type="ECO:0000313" key="2">
    <source>
        <dbReference type="EMBL" id="MBA4537941.1"/>
    </source>
</evidence>
<dbReference type="EMBL" id="JACEIO010000030">
    <property type="protein sequence ID" value="MBA4537941.1"/>
    <property type="molecule type" value="Genomic_DNA"/>
</dbReference>
<dbReference type="RefSeq" id="WP_163242582.1">
    <property type="nucleotide sequence ID" value="NZ_CP082780.1"/>
</dbReference>
<organism evidence="3 4">
    <name type="scientific">Bacillus aquiflavi</name>
    <dbReference type="NCBI Taxonomy" id="2672567"/>
    <lineage>
        <taxon>Bacteria</taxon>
        <taxon>Bacillati</taxon>
        <taxon>Bacillota</taxon>
        <taxon>Bacilli</taxon>
        <taxon>Bacillales</taxon>
        <taxon>Bacillaceae</taxon>
        <taxon>Bacillus</taxon>
    </lineage>
</organism>
<proteinExistence type="predicted"/>
<evidence type="ECO:0000313" key="4">
    <source>
        <dbReference type="Proteomes" id="UP000472971"/>
    </source>
</evidence>
<reference evidence="2 5" key="2">
    <citation type="submission" date="2020-07" db="EMBL/GenBank/DDBJ databases">
        <authorList>
            <person name="Feng H."/>
        </authorList>
    </citation>
    <scope>NUCLEOTIDE SEQUENCE [LARGE SCALE GENOMIC DNA]</scope>
    <source>
        <strain evidence="5">s-12</strain>
        <strain evidence="2">S-12</strain>
    </source>
</reference>
<gene>
    <name evidence="3" type="ORF">G4D64_11950</name>
    <name evidence="2" type="ORF">H1Z61_12560</name>
</gene>
<comment type="caution">
    <text evidence="3">The sequence shown here is derived from an EMBL/GenBank/DDBJ whole genome shotgun (WGS) entry which is preliminary data.</text>
</comment>
<dbReference type="EMBL" id="JAAIWN010000028">
    <property type="protein sequence ID" value="NEY82197.1"/>
    <property type="molecule type" value="Genomic_DNA"/>
</dbReference>
<evidence type="ECO:0000313" key="3">
    <source>
        <dbReference type="EMBL" id="NEY82197.1"/>
    </source>
</evidence>
<evidence type="ECO:0000259" key="1">
    <source>
        <dbReference type="PROSITE" id="PS51186"/>
    </source>
</evidence>
<dbReference type="SUPFAM" id="SSF55718">
    <property type="entry name" value="SCP-like"/>
    <property type="match status" value="1"/>
</dbReference>
<evidence type="ECO:0000313" key="5">
    <source>
        <dbReference type="Proteomes" id="UP000570010"/>
    </source>
</evidence>
<reference evidence="3 4" key="1">
    <citation type="submission" date="2020-02" db="EMBL/GenBank/DDBJ databases">
        <title>Bacillus aquiflavi sp. nov., isolated from yellow water of strong flavor Chinese baijiu in Yibin region of China.</title>
        <authorList>
            <person name="Xie J."/>
        </authorList>
    </citation>
    <scope>NUCLEOTIDE SEQUENCE [LARGE SCALE GENOMIC DNA]</scope>
    <source>
        <strain evidence="3 4">3H-10</strain>
    </source>
</reference>
<dbReference type="GO" id="GO:0030649">
    <property type="term" value="P:aminoglycoside antibiotic catabolic process"/>
    <property type="evidence" value="ECO:0007669"/>
    <property type="project" value="TreeGrafter"/>
</dbReference>
<dbReference type="Gene3D" id="3.30.1050.10">
    <property type="entry name" value="SCP2 sterol-binding domain"/>
    <property type="match status" value="1"/>
</dbReference>
<dbReference type="PANTHER" id="PTHR37817">
    <property type="entry name" value="N-ACETYLTRANSFERASE EIS"/>
    <property type="match status" value="1"/>
</dbReference>
<dbReference type="GO" id="GO:0034069">
    <property type="term" value="F:aminoglycoside N-acetyltransferase activity"/>
    <property type="evidence" value="ECO:0007669"/>
    <property type="project" value="TreeGrafter"/>
</dbReference>
<feature type="domain" description="N-acetyltransferase" evidence="1">
    <location>
        <begin position="1"/>
        <end position="141"/>
    </location>
</feature>
<dbReference type="Proteomes" id="UP000472971">
    <property type="component" value="Unassembled WGS sequence"/>
</dbReference>
<dbReference type="PANTHER" id="PTHR37817:SF1">
    <property type="entry name" value="N-ACETYLTRANSFERASE EIS"/>
    <property type="match status" value="1"/>
</dbReference>
<dbReference type="Pfam" id="PF17668">
    <property type="entry name" value="Acetyltransf_17"/>
    <property type="match status" value="1"/>
</dbReference>
<dbReference type="InterPro" id="IPR016181">
    <property type="entry name" value="Acyl_CoA_acyltransferase"/>
</dbReference>
<dbReference type="Pfam" id="PF13527">
    <property type="entry name" value="Acetyltransf_9"/>
    <property type="match status" value="1"/>
</dbReference>
<sequence length="390" mass="45829">MKITKLSEENFEDSINLSMYSFQYKISEEQIRKFKEKLKNQDIFGIYDGNDLAAKLHIVPFNIIFQEEVWEMGGVAGVATYPEYRRKGYVKALILHSLAYMKQKDQIISMLHPFDISFYRKYGWEVFCDRRKITIEKKDLQMIDSSSGTIKRYHKDSHHKSVETIYNSFSKRFAGMLVRKTEMWLDMVYGDLHVAVTYNEDGEGIGYILYEVKERVMEIEEMVSLNYQAAINLWNFICQHDSMVDKVHIITSNHDAFPYFLRQPKQKTEISPYAMARIVDVETCLSKYQFVHNDADVILHLKDQFAPWNNGTYFISSGKVKFYPSEKKDSCLHDPKRGIRLTINALTALLFGYKRPSELHEINELIGSKKEILTLEALIPRHKPYIYDFF</sequence>
<dbReference type="Proteomes" id="UP000570010">
    <property type="component" value="Unassembled WGS sequence"/>
</dbReference>
<keyword evidence="3" id="KW-0808">Transferase</keyword>
<dbReference type="InterPro" id="IPR025559">
    <property type="entry name" value="Eis_dom"/>
</dbReference>
<accession>A0A6B3W159</accession>
<keyword evidence="4" id="KW-1185">Reference proteome</keyword>
<dbReference type="InterPro" id="IPR051554">
    <property type="entry name" value="Acetyltransferase_Eis"/>
</dbReference>
<dbReference type="InterPro" id="IPR036527">
    <property type="entry name" value="SCP2_sterol-bd_dom_sf"/>
</dbReference>